<dbReference type="FunFam" id="2.40.420.20:FF:000001">
    <property type="entry name" value="Efflux RND transporter periplasmic adaptor subunit"/>
    <property type="match status" value="1"/>
</dbReference>
<keyword evidence="8" id="KW-0472">Membrane</keyword>
<evidence type="ECO:0000256" key="9">
    <source>
        <dbReference type="ARBA" id="ARBA00023139"/>
    </source>
</evidence>
<feature type="domain" description="Multidrug resistance protein MdtA-like barrel-sandwich hybrid" evidence="12">
    <location>
        <begin position="81"/>
        <end position="210"/>
    </location>
</feature>
<dbReference type="GO" id="GO:0022857">
    <property type="term" value="F:transmembrane transporter activity"/>
    <property type="evidence" value="ECO:0007669"/>
    <property type="project" value="InterPro"/>
</dbReference>
<evidence type="ECO:0000259" key="12">
    <source>
        <dbReference type="Pfam" id="PF25917"/>
    </source>
</evidence>
<dbReference type="InterPro" id="IPR006143">
    <property type="entry name" value="RND_pump_MFP"/>
</dbReference>
<comment type="similarity">
    <text evidence="2">Belongs to the membrane fusion protein (MFP) (TC 8.A.1) family.</text>
</comment>
<keyword evidence="4" id="KW-1003">Cell membrane</keyword>
<feature type="domain" description="Multidrug resistance protein MdtA-like alpha-helical hairpin" evidence="11">
    <location>
        <begin position="117"/>
        <end position="177"/>
    </location>
</feature>
<dbReference type="InterPro" id="IPR058626">
    <property type="entry name" value="MdtA-like_b-barrel"/>
</dbReference>
<evidence type="ECO:0000259" key="14">
    <source>
        <dbReference type="Pfam" id="PF25967"/>
    </source>
</evidence>
<evidence type="ECO:0000256" key="10">
    <source>
        <dbReference type="ARBA" id="ARBA00023288"/>
    </source>
</evidence>
<accession>A0A0P9YD79</accession>
<dbReference type="GO" id="GO:0046677">
    <property type="term" value="P:response to antibiotic"/>
    <property type="evidence" value="ECO:0007669"/>
    <property type="project" value="TreeGrafter"/>
</dbReference>
<evidence type="ECO:0000256" key="5">
    <source>
        <dbReference type="ARBA" id="ARBA00022519"/>
    </source>
</evidence>
<dbReference type="Gene3D" id="1.10.287.470">
    <property type="entry name" value="Helix hairpin bin"/>
    <property type="match status" value="1"/>
</dbReference>
<feature type="domain" description="Multidrug resistance protein MdtA-like C-terminal permuted SH3" evidence="14">
    <location>
        <begin position="309"/>
        <end position="370"/>
    </location>
</feature>
<evidence type="ECO:0000256" key="8">
    <source>
        <dbReference type="ARBA" id="ARBA00023136"/>
    </source>
</evidence>
<name>A0A0P9YD79_9PSED</name>
<dbReference type="Gene3D" id="2.40.50.100">
    <property type="match status" value="1"/>
</dbReference>
<dbReference type="EMBL" id="LJRC01000246">
    <property type="protein sequence ID" value="KPY31812.1"/>
    <property type="molecule type" value="Genomic_DNA"/>
</dbReference>
<dbReference type="AlphaFoldDB" id="A0A0P9YD79"/>
<dbReference type="FunFam" id="2.40.30.170:FF:000001">
    <property type="entry name" value="Multidrug resistance efflux transporter MdtE"/>
    <property type="match status" value="1"/>
</dbReference>
<keyword evidence="7" id="KW-0175">Coiled coil</keyword>
<dbReference type="SUPFAM" id="SSF111369">
    <property type="entry name" value="HlyD-like secretion proteins"/>
    <property type="match status" value="1"/>
</dbReference>
<dbReference type="InterPro" id="IPR058627">
    <property type="entry name" value="MdtA-like_C"/>
</dbReference>
<evidence type="ECO:0000313" key="15">
    <source>
        <dbReference type="EMBL" id="KPY31812.1"/>
    </source>
</evidence>
<dbReference type="GO" id="GO:0005886">
    <property type="term" value="C:plasma membrane"/>
    <property type="evidence" value="ECO:0007669"/>
    <property type="project" value="UniProtKB-SubCell"/>
</dbReference>
<dbReference type="Pfam" id="PF25917">
    <property type="entry name" value="BSH_RND"/>
    <property type="match status" value="1"/>
</dbReference>
<keyword evidence="3" id="KW-0813">Transport</keyword>
<reference evidence="15 16" key="1">
    <citation type="submission" date="2015-09" db="EMBL/GenBank/DDBJ databases">
        <title>Genome announcement of multiple Pseudomonas syringae strains.</title>
        <authorList>
            <person name="Thakur S."/>
            <person name="Wang P.W."/>
            <person name="Gong Y."/>
            <person name="Weir B.S."/>
            <person name="Guttman D.S."/>
        </authorList>
    </citation>
    <scope>NUCLEOTIDE SEQUENCE [LARGE SCALE GENOMIC DNA]</scope>
    <source>
        <strain evidence="15 16">ICMP3956</strain>
    </source>
</reference>
<keyword evidence="10" id="KW-0449">Lipoprotein</keyword>
<dbReference type="GO" id="GO:0042908">
    <property type="term" value="P:xenobiotic transport"/>
    <property type="evidence" value="ECO:0007669"/>
    <property type="project" value="UniProtKB-ARBA"/>
</dbReference>
<gene>
    <name evidence="15" type="ORF">ALO52_04468</name>
</gene>
<evidence type="ECO:0000256" key="6">
    <source>
        <dbReference type="ARBA" id="ARBA00022729"/>
    </source>
</evidence>
<evidence type="ECO:0000256" key="4">
    <source>
        <dbReference type="ARBA" id="ARBA00022475"/>
    </source>
</evidence>
<evidence type="ECO:0000256" key="1">
    <source>
        <dbReference type="ARBA" id="ARBA00004519"/>
    </source>
</evidence>
<dbReference type="InterPro" id="IPR058624">
    <property type="entry name" value="MdtA-like_HH"/>
</dbReference>
<dbReference type="Pfam" id="PF25876">
    <property type="entry name" value="HH_MFP_RND"/>
    <property type="match status" value="1"/>
</dbReference>
<sequence>MFKHFNTLLSKQAPAPRIFMQFKPAVTVLVTAVALATLLSGCGKKEQEAPPPQTPEVGVVTLKAQPYTLTTELPGRTTAFRVAEVRPQVNGIILKRLFTEGGDVKAGQQLYQIDPSVYEASANSAKATLQSAKSMSDRYKQLVNEQAVSRQEYDTALASTQEAQAALQSAQINLRFTKVLAPISGRIGRSAVTEGALVSNGQTNAMATIQQLDPIYVDVNQSSADMLKLRADLASGRLQKSGDNSASVKLTLEDGSEYPQEGKLEFSEVSVDQATGSVTLRAVFPNPDHMLLPGMFVHAQLKAGVNSKAILAPQQGVTRDLKGTPTALVVNKDNKVEQRELVTSRTTGAYWLIEKGLSEGDRVITEGLQYVKPGAEVKVKEATNLTADQSANAAPAATGKGE</sequence>
<keyword evidence="9" id="KW-0564">Palmitate</keyword>
<keyword evidence="6" id="KW-0732">Signal</keyword>
<evidence type="ECO:0000259" key="11">
    <source>
        <dbReference type="Pfam" id="PF25876"/>
    </source>
</evidence>
<dbReference type="Pfam" id="PF25944">
    <property type="entry name" value="Beta-barrel_RND"/>
    <property type="match status" value="1"/>
</dbReference>
<evidence type="ECO:0000256" key="7">
    <source>
        <dbReference type="ARBA" id="ARBA00023054"/>
    </source>
</evidence>
<evidence type="ECO:0000256" key="2">
    <source>
        <dbReference type="ARBA" id="ARBA00009477"/>
    </source>
</evidence>
<protein>
    <submittedName>
        <fullName evidence="15">Acriflavine resistance protein A</fullName>
    </submittedName>
</protein>
<dbReference type="NCBIfam" id="TIGR01730">
    <property type="entry name" value="RND_mfp"/>
    <property type="match status" value="1"/>
</dbReference>
<proteinExistence type="inferred from homology"/>
<dbReference type="Proteomes" id="UP000050562">
    <property type="component" value="Unassembled WGS sequence"/>
</dbReference>
<evidence type="ECO:0000259" key="13">
    <source>
        <dbReference type="Pfam" id="PF25944"/>
    </source>
</evidence>
<dbReference type="PANTHER" id="PTHR30158">
    <property type="entry name" value="ACRA/E-RELATED COMPONENT OF DRUG EFFLUX TRANSPORTER"/>
    <property type="match status" value="1"/>
</dbReference>
<comment type="caution">
    <text evidence="15">The sequence shown here is derived from an EMBL/GenBank/DDBJ whole genome shotgun (WGS) entry which is preliminary data.</text>
</comment>
<dbReference type="PATRIC" id="fig|251707.3.peg.1389"/>
<evidence type="ECO:0000313" key="16">
    <source>
        <dbReference type="Proteomes" id="UP000050562"/>
    </source>
</evidence>
<dbReference type="PANTHER" id="PTHR30158:SF3">
    <property type="entry name" value="MULTIDRUG EFFLUX PUMP SUBUNIT ACRA-RELATED"/>
    <property type="match status" value="1"/>
</dbReference>
<dbReference type="Gene3D" id="2.40.420.20">
    <property type="match status" value="1"/>
</dbReference>
<dbReference type="Gene3D" id="2.40.30.170">
    <property type="match status" value="1"/>
</dbReference>
<dbReference type="GO" id="GO:0009636">
    <property type="term" value="P:response to toxic substance"/>
    <property type="evidence" value="ECO:0007669"/>
    <property type="project" value="UniProtKB-ARBA"/>
</dbReference>
<keyword evidence="5" id="KW-0997">Cell inner membrane</keyword>
<dbReference type="Pfam" id="PF25967">
    <property type="entry name" value="RND-MFP_C"/>
    <property type="match status" value="1"/>
</dbReference>
<evidence type="ECO:0000256" key="3">
    <source>
        <dbReference type="ARBA" id="ARBA00022448"/>
    </source>
</evidence>
<comment type="subcellular location">
    <subcellularLocation>
        <location evidence="1">Cell inner membrane</location>
        <topology evidence="1">Lipid-anchor</topology>
    </subcellularLocation>
</comment>
<feature type="domain" description="Multidrug resistance protein MdtA-like beta-barrel" evidence="13">
    <location>
        <begin position="214"/>
        <end position="304"/>
    </location>
</feature>
<organism evidence="15 16">
    <name type="scientific">Pseudomonas syringae pv. primulae</name>
    <dbReference type="NCBI Taxonomy" id="251707"/>
    <lineage>
        <taxon>Bacteria</taxon>
        <taxon>Pseudomonadati</taxon>
        <taxon>Pseudomonadota</taxon>
        <taxon>Gammaproteobacteria</taxon>
        <taxon>Pseudomonadales</taxon>
        <taxon>Pseudomonadaceae</taxon>
        <taxon>Pseudomonas</taxon>
    </lineage>
</organism>
<dbReference type="InterPro" id="IPR058625">
    <property type="entry name" value="MdtA-like_BSH"/>
</dbReference>